<proteinExistence type="inferred from homology"/>
<evidence type="ECO:0000256" key="6">
    <source>
        <dbReference type="ARBA" id="ARBA00022787"/>
    </source>
</evidence>
<evidence type="ECO:0000256" key="1">
    <source>
        <dbReference type="ARBA" id="ARBA00004374"/>
    </source>
</evidence>
<comment type="caution">
    <text evidence="12">The sequence shown here is derived from an EMBL/GenBank/DDBJ whole genome shotgun (WGS) entry which is preliminary data.</text>
</comment>
<dbReference type="GO" id="GO:0090149">
    <property type="term" value="P:mitochondrial membrane fission"/>
    <property type="evidence" value="ECO:0007669"/>
    <property type="project" value="InterPro"/>
</dbReference>
<gene>
    <name evidence="12" type="primary">SLC25A46</name>
    <name evidence="12" type="ORF">T02_14733</name>
</gene>
<comment type="subcellular location">
    <subcellularLocation>
        <location evidence="1">Mitochondrion outer membrane</location>
        <topology evidence="1">Multi-pass membrane protein</topology>
    </subcellularLocation>
</comment>
<feature type="repeat" description="Solcar" evidence="10">
    <location>
        <begin position="325"/>
        <end position="427"/>
    </location>
</feature>
<dbReference type="SUPFAM" id="SSF103506">
    <property type="entry name" value="Mitochondrial carrier"/>
    <property type="match status" value="1"/>
</dbReference>
<dbReference type="Gene3D" id="1.50.40.10">
    <property type="entry name" value="Mitochondrial carrier domain"/>
    <property type="match status" value="1"/>
</dbReference>
<keyword evidence="7" id="KW-1133">Transmembrane helix</keyword>
<reference evidence="12 13" key="1">
    <citation type="submission" date="2015-05" db="EMBL/GenBank/DDBJ databases">
        <title>Evolution of Trichinella species and genotypes.</title>
        <authorList>
            <person name="Korhonen P.K."/>
            <person name="Edoardo P."/>
            <person name="Giuseppe L.R."/>
            <person name="Gasser R.B."/>
        </authorList>
    </citation>
    <scope>NUCLEOTIDE SEQUENCE [LARGE SCALE GENOMIC DNA]</scope>
    <source>
        <strain evidence="12">ISS10</strain>
    </source>
</reference>
<dbReference type="STRING" id="6335.A0A0V1LMQ9"/>
<evidence type="ECO:0000256" key="2">
    <source>
        <dbReference type="ARBA" id="ARBA00006375"/>
    </source>
</evidence>
<comment type="similarity">
    <text evidence="2 11">Belongs to the mitochondrial carrier (TC 2.A.29) family.</text>
</comment>
<dbReference type="PANTHER" id="PTHR21252:SF2">
    <property type="entry name" value="MITOCHONDRIAL OUTER MEMBRANE PROTEIN SLC25A46"/>
    <property type="match status" value="1"/>
</dbReference>
<keyword evidence="13" id="KW-1185">Reference proteome</keyword>
<evidence type="ECO:0000256" key="9">
    <source>
        <dbReference type="ARBA" id="ARBA00023136"/>
    </source>
</evidence>
<dbReference type="InterPro" id="IPR039158">
    <property type="entry name" value="SLC25A46"/>
</dbReference>
<evidence type="ECO:0000256" key="10">
    <source>
        <dbReference type="PROSITE-ProRule" id="PRU00282"/>
    </source>
</evidence>
<evidence type="ECO:0000256" key="4">
    <source>
        <dbReference type="ARBA" id="ARBA00022692"/>
    </source>
</evidence>
<name>A0A0V1LMQ9_9BILA</name>
<keyword evidence="5" id="KW-0677">Repeat</keyword>
<sequence>MKFYTLTVPKVPLLGCGRLSNFMIDYSYKCTPKHLSLDNAIIIISILVGSITVRNPFICLKQDYHIKKDGPLKICQVCVFSLFVTYDKIIKYCFRVTATNLGIFCKFIRSARLLGEKQNRLLPFVGNAKYVYTKVINQIKMLLFFEVNFKAAHYHRTPVTVIPIMYNVQHNQDFGSLWKGVSSSIVLRGISVASENLMSEALDYPKVIMSPNSWMIVMKHLALKAMSFAVTTPIMISAFLETVQTSLDREKPGLFDCVYEGFKRIYNDVMGPRGHPRFSVFNLTVPTVAYRLLFYVTKKVFRWHMYNSVKSHRANRSEQNKSPFDKYFPEVFTALTSDLFTEALLYPFETVLHRLYLQGTRTLIDNLDDGCSVMPIMTRYEGVIDCIRTIKLDEGIGGFYKGFGALVLQYMLHLGLVHTFRLIYEYFDRNMEAMITSESTEVDNHEVENI</sequence>
<protein>
    <submittedName>
        <fullName evidence="12">Solute carrier family 25 member 46</fullName>
    </submittedName>
</protein>
<dbReference type="EMBL" id="JYDW01000029">
    <property type="protein sequence ID" value="KRZ60382.1"/>
    <property type="molecule type" value="Genomic_DNA"/>
</dbReference>
<evidence type="ECO:0000313" key="13">
    <source>
        <dbReference type="Proteomes" id="UP000054721"/>
    </source>
</evidence>
<keyword evidence="8" id="KW-0496">Mitochondrion</keyword>
<evidence type="ECO:0000313" key="12">
    <source>
        <dbReference type="EMBL" id="KRZ60382.1"/>
    </source>
</evidence>
<dbReference type="PROSITE" id="PS50920">
    <property type="entry name" value="SOLCAR"/>
    <property type="match status" value="1"/>
</dbReference>
<dbReference type="Proteomes" id="UP000054721">
    <property type="component" value="Unassembled WGS sequence"/>
</dbReference>
<evidence type="ECO:0000256" key="7">
    <source>
        <dbReference type="ARBA" id="ARBA00022989"/>
    </source>
</evidence>
<keyword evidence="4 10" id="KW-0812">Transmembrane</keyword>
<dbReference type="GO" id="GO:0005741">
    <property type="term" value="C:mitochondrial outer membrane"/>
    <property type="evidence" value="ECO:0007669"/>
    <property type="project" value="UniProtKB-SubCell"/>
</dbReference>
<keyword evidence="9 10" id="KW-0472">Membrane</keyword>
<dbReference type="PANTHER" id="PTHR21252">
    <property type="entry name" value="TB1 PROTEIN-RELATED"/>
    <property type="match status" value="1"/>
</dbReference>
<dbReference type="OrthoDB" id="2403262at2759"/>
<organism evidence="12 13">
    <name type="scientific">Trichinella nativa</name>
    <dbReference type="NCBI Taxonomy" id="6335"/>
    <lineage>
        <taxon>Eukaryota</taxon>
        <taxon>Metazoa</taxon>
        <taxon>Ecdysozoa</taxon>
        <taxon>Nematoda</taxon>
        <taxon>Enoplea</taxon>
        <taxon>Dorylaimia</taxon>
        <taxon>Trichinellida</taxon>
        <taxon>Trichinellidae</taxon>
        <taxon>Trichinella</taxon>
    </lineage>
</organism>
<keyword evidence="3 11" id="KW-0813">Transport</keyword>
<dbReference type="AlphaFoldDB" id="A0A0V1LMQ9"/>
<evidence type="ECO:0000256" key="3">
    <source>
        <dbReference type="ARBA" id="ARBA00022448"/>
    </source>
</evidence>
<evidence type="ECO:0000256" key="11">
    <source>
        <dbReference type="RuleBase" id="RU000488"/>
    </source>
</evidence>
<evidence type="ECO:0000256" key="8">
    <source>
        <dbReference type="ARBA" id="ARBA00023128"/>
    </source>
</evidence>
<keyword evidence="6" id="KW-1000">Mitochondrion outer membrane</keyword>
<accession>A0A0V1LMQ9</accession>
<evidence type="ECO:0000256" key="5">
    <source>
        <dbReference type="ARBA" id="ARBA00022737"/>
    </source>
</evidence>
<dbReference type="Pfam" id="PF00153">
    <property type="entry name" value="Mito_carr"/>
    <property type="match status" value="1"/>
</dbReference>
<dbReference type="InterPro" id="IPR018108">
    <property type="entry name" value="MCP_transmembrane"/>
</dbReference>
<dbReference type="InterPro" id="IPR023395">
    <property type="entry name" value="MCP_dom_sf"/>
</dbReference>